<dbReference type="Proteomes" id="UP000887540">
    <property type="component" value="Unplaced"/>
</dbReference>
<dbReference type="Gene3D" id="3.80.10.10">
    <property type="entry name" value="Ribonuclease Inhibitor"/>
    <property type="match status" value="3"/>
</dbReference>
<dbReference type="AlphaFoldDB" id="A0A914EM29"/>
<keyword evidence="1" id="KW-1185">Reference proteome</keyword>
<dbReference type="InterPro" id="IPR006553">
    <property type="entry name" value="Leu-rich_rpt_Cys-con_subtyp"/>
</dbReference>
<dbReference type="PANTHER" id="PTHR13318">
    <property type="entry name" value="PARTNER OF PAIRED, ISOFORM B-RELATED"/>
    <property type="match status" value="1"/>
</dbReference>
<evidence type="ECO:0000313" key="2">
    <source>
        <dbReference type="WBParaSite" id="ACRNAN_scaffold9408.g25618.t1"/>
    </source>
</evidence>
<accession>A0A914EM29</accession>
<dbReference type="Pfam" id="PF13516">
    <property type="entry name" value="LRR_6"/>
    <property type="match status" value="1"/>
</dbReference>
<dbReference type="GO" id="GO:0019005">
    <property type="term" value="C:SCF ubiquitin ligase complex"/>
    <property type="evidence" value="ECO:0007669"/>
    <property type="project" value="TreeGrafter"/>
</dbReference>
<name>A0A914EM29_9BILA</name>
<dbReference type="InterPro" id="IPR001611">
    <property type="entry name" value="Leu-rich_rpt"/>
</dbReference>
<evidence type="ECO:0000313" key="1">
    <source>
        <dbReference type="Proteomes" id="UP000887540"/>
    </source>
</evidence>
<reference evidence="2" key="1">
    <citation type="submission" date="2022-11" db="UniProtKB">
        <authorList>
            <consortium name="WormBaseParasite"/>
        </authorList>
    </citation>
    <scope>IDENTIFICATION</scope>
</reference>
<dbReference type="InterPro" id="IPR032675">
    <property type="entry name" value="LRR_dom_sf"/>
</dbReference>
<proteinExistence type="predicted"/>
<organism evidence="1 2">
    <name type="scientific">Acrobeloides nanus</name>
    <dbReference type="NCBI Taxonomy" id="290746"/>
    <lineage>
        <taxon>Eukaryota</taxon>
        <taxon>Metazoa</taxon>
        <taxon>Ecdysozoa</taxon>
        <taxon>Nematoda</taxon>
        <taxon>Chromadorea</taxon>
        <taxon>Rhabditida</taxon>
        <taxon>Tylenchina</taxon>
        <taxon>Cephalobomorpha</taxon>
        <taxon>Cephaloboidea</taxon>
        <taxon>Cephalobidae</taxon>
        <taxon>Acrobeloides</taxon>
    </lineage>
</organism>
<dbReference type="SUPFAM" id="SSF52047">
    <property type="entry name" value="RNI-like"/>
    <property type="match status" value="2"/>
</dbReference>
<protein>
    <submittedName>
        <fullName evidence="2">Uncharacterized protein</fullName>
    </submittedName>
</protein>
<dbReference type="WBParaSite" id="ACRNAN_scaffold9408.g25618.t1">
    <property type="protein sequence ID" value="ACRNAN_scaffold9408.g25618.t1"/>
    <property type="gene ID" value="ACRNAN_scaffold9408.g25618"/>
</dbReference>
<dbReference type="SMART" id="SM00367">
    <property type="entry name" value="LRR_CC"/>
    <property type="match status" value="5"/>
</dbReference>
<sequence>MVKSLFDLSLSVVCQHRLFEALADLPCQCKQKLLEFFTSHDQISDLQCKELISSSVFGNNLTKINFYLTEQLNDDILDAIAKSARNLQQITLIECQNVTDQGIISITLNQKNLRFLELNSLSQFTSDGLKHVLSPVLITVDLSSCAKITSDGIYHLVLNNPSIRNLFLNHCRGIDDQALYDIAQCIGPNLKTLELDCASNMLQPTISIQNLSEKCPNLSQLSLARFFEDTDPYEEIEVRIFGAELKDVDLYGNYFLALPEMPPTIRSIRLSVSGQEDVIDMIQRLGKQTNLQNIHLQLICPEEDMNSIDCANRFLCTFIPYFGTIITRLHICIQRLNDAAFSIITQNIPNLINLALDVQHINTHYIHRFFSGGIRSQGSKLRSLRLCRLRITYRALFAIARGAVSLMDLETSHMSSVDDRFLGLLADNCKNLRNVNFNGCRWISDKGMAALARNCSLREVRIRGTGCTDKSLYTLAQFCPEMQWIAHADFSGRPKFSDKALQFLRDACIQRVIC</sequence>
<dbReference type="PANTHER" id="PTHR13318:SF246">
    <property type="entry name" value="F-BOX DOMAIN-CONTAINING PROTEIN"/>
    <property type="match status" value="1"/>
</dbReference>
<dbReference type="GO" id="GO:0031146">
    <property type="term" value="P:SCF-dependent proteasomal ubiquitin-dependent protein catabolic process"/>
    <property type="evidence" value="ECO:0007669"/>
    <property type="project" value="TreeGrafter"/>
</dbReference>